<protein>
    <submittedName>
        <fullName evidence="2">DUF3040 domain-containing protein</fullName>
    </submittedName>
</protein>
<dbReference type="Pfam" id="PF11239">
    <property type="entry name" value="DUF3040"/>
    <property type="match status" value="1"/>
</dbReference>
<dbReference type="InterPro" id="IPR021401">
    <property type="entry name" value="DUF3040"/>
</dbReference>
<keyword evidence="1" id="KW-0472">Membrane</keyword>
<organism evidence="2 3">
    <name type="scientific">Pseudonocardia oceani</name>
    <dbReference type="NCBI Taxonomy" id="2792013"/>
    <lineage>
        <taxon>Bacteria</taxon>
        <taxon>Bacillati</taxon>
        <taxon>Actinomycetota</taxon>
        <taxon>Actinomycetes</taxon>
        <taxon>Pseudonocardiales</taxon>
        <taxon>Pseudonocardiaceae</taxon>
        <taxon>Pseudonocardia</taxon>
    </lineage>
</organism>
<sequence>MTVPAPPPPDRDGPRALTPRERALLARIETDLTEADPALAHDLATRRPPVIGLRPPVTKVQAGLLALIMVVLSGATQLPENLWWPVLPVLTLLLVVPWLVHCVRRPATD</sequence>
<evidence type="ECO:0000256" key="1">
    <source>
        <dbReference type="SAM" id="Phobius"/>
    </source>
</evidence>
<accession>A0ABS6UGC2</accession>
<gene>
    <name evidence="2" type="ORF">I4I82_27015</name>
</gene>
<feature type="transmembrane region" description="Helical" evidence="1">
    <location>
        <begin position="82"/>
        <end position="100"/>
    </location>
</feature>
<comment type="caution">
    <text evidence="2">The sequence shown here is derived from an EMBL/GenBank/DDBJ whole genome shotgun (WGS) entry which is preliminary data.</text>
</comment>
<dbReference type="Proteomes" id="UP000694300">
    <property type="component" value="Unassembled WGS sequence"/>
</dbReference>
<keyword evidence="3" id="KW-1185">Reference proteome</keyword>
<evidence type="ECO:0000313" key="3">
    <source>
        <dbReference type="Proteomes" id="UP000694300"/>
    </source>
</evidence>
<dbReference type="RefSeq" id="WP_218593384.1">
    <property type="nucleotide sequence ID" value="NZ_JADQDE010000311.1"/>
</dbReference>
<name>A0ABS6UGC2_9PSEU</name>
<reference evidence="2 3" key="1">
    <citation type="submission" date="2020-11" db="EMBL/GenBank/DDBJ databases">
        <title>Pseudonocardia abyssalis sp. nov. and Pseudonocardia oceani sp. nov., description and phylogenomic analysis of two novel actinomycetes isolated from the deep Southern Ocean.</title>
        <authorList>
            <person name="Parra J."/>
        </authorList>
    </citation>
    <scope>NUCLEOTIDE SEQUENCE [LARGE SCALE GENOMIC DNA]</scope>
    <source>
        <strain evidence="3">KRD185</strain>
    </source>
</reference>
<keyword evidence="1" id="KW-1133">Transmembrane helix</keyword>
<proteinExistence type="predicted"/>
<evidence type="ECO:0000313" key="2">
    <source>
        <dbReference type="EMBL" id="MBW0131305.1"/>
    </source>
</evidence>
<keyword evidence="1" id="KW-0812">Transmembrane</keyword>
<dbReference type="EMBL" id="JADQDF010000001">
    <property type="protein sequence ID" value="MBW0131305.1"/>
    <property type="molecule type" value="Genomic_DNA"/>
</dbReference>